<evidence type="ECO:0000313" key="2">
    <source>
        <dbReference type="EMBL" id="MDA4846932.1"/>
    </source>
</evidence>
<reference evidence="2" key="1">
    <citation type="submission" date="2022-11" db="EMBL/GenBank/DDBJ databases">
        <title>Hoeflea poritis sp. nov., isolated from scleractinian coral Porites lutea.</title>
        <authorList>
            <person name="Zhang G."/>
            <person name="Wei Q."/>
            <person name="Cai L."/>
        </authorList>
    </citation>
    <scope>NUCLEOTIDE SEQUENCE</scope>
    <source>
        <strain evidence="2">E7-10</strain>
    </source>
</reference>
<dbReference type="RefSeq" id="WP_271090736.1">
    <property type="nucleotide sequence ID" value="NZ_JAPJZH010000010.1"/>
</dbReference>
<evidence type="ECO:0000259" key="1">
    <source>
        <dbReference type="Pfam" id="PF03992"/>
    </source>
</evidence>
<comment type="caution">
    <text evidence="2">The sequence shown here is derived from an EMBL/GenBank/DDBJ whole genome shotgun (WGS) entry which is preliminary data.</text>
</comment>
<evidence type="ECO:0000313" key="3">
    <source>
        <dbReference type="Proteomes" id="UP001148313"/>
    </source>
</evidence>
<sequence length="119" mass="13154">MTSTVGWFIQAEIRSGKLDALKDLISEMCARSRDNEPGTIAYEWLISADGTTGHLHERYADSDAALTHLASFGENFAERFMPLVGALNMSVYGSPSEALSRELADMEPVYFEKVDGFAR</sequence>
<protein>
    <submittedName>
        <fullName evidence="2">Antibiotic biosynthesis monooxygenase</fullName>
    </submittedName>
</protein>
<dbReference type="SUPFAM" id="SSF54909">
    <property type="entry name" value="Dimeric alpha+beta barrel"/>
    <property type="match status" value="1"/>
</dbReference>
<dbReference type="InterPro" id="IPR011008">
    <property type="entry name" value="Dimeric_a/b-barrel"/>
</dbReference>
<proteinExistence type="predicted"/>
<organism evidence="2 3">
    <name type="scientific">Hoeflea poritis</name>
    <dbReference type="NCBI Taxonomy" id="2993659"/>
    <lineage>
        <taxon>Bacteria</taxon>
        <taxon>Pseudomonadati</taxon>
        <taxon>Pseudomonadota</taxon>
        <taxon>Alphaproteobacteria</taxon>
        <taxon>Hyphomicrobiales</taxon>
        <taxon>Rhizobiaceae</taxon>
        <taxon>Hoeflea</taxon>
    </lineage>
</organism>
<dbReference type="EMBL" id="JAPJZH010000010">
    <property type="protein sequence ID" value="MDA4846932.1"/>
    <property type="molecule type" value="Genomic_DNA"/>
</dbReference>
<dbReference type="Proteomes" id="UP001148313">
    <property type="component" value="Unassembled WGS sequence"/>
</dbReference>
<keyword evidence="3" id="KW-1185">Reference proteome</keyword>
<gene>
    <name evidence="2" type="ORF">OOZ53_16355</name>
</gene>
<keyword evidence="2" id="KW-0560">Oxidoreductase</keyword>
<dbReference type="Gene3D" id="3.30.70.100">
    <property type="match status" value="1"/>
</dbReference>
<keyword evidence="2" id="KW-0503">Monooxygenase</keyword>
<dbReference type="Pfam" id="PF03992">
    <property type="entry name" value="ABM"/>
    <property type="match status" value="1"/>
</dbReference>
<dbReference type="InterPro" id="IPR007138">
    <property type="entry name" value="ABM_dom"/>
</dbReference>
<name>A0ABT4VQE1_9HYPH</name>
<accession>A0ABT4VQE1</accession>
<dbReference type="GO" id="GO:0004497">
    <property type="term" value="F:monooxygenase activity"/>
    <property type="evidence" value="ECO:0007669"/>
    <property type="project" value="UniProtKB-KW"/>
</dbReference>
<feature type="domain" description="ABM" evidence="1">
    <location>
        <begin position="10"/>
        <end position="71"/>
    </location>
</feature>